<sequence>VAYAVQKGRDKFSFSPNDYKTFLGILLVSGYAKVLRRRIYWEESSDTRNESIVRAMRCNRFDEIMRNLHLNGSTQLDNSDRLSKKYRNGYQRQYGTPKSRPSLTVTPVSSRVAPCVRFDERGHIIITQQKRTRCAVCKSQTTKRCLKCDVALYDKCFQDFIFRNNVSNDVNNINFSREEQLVITAERGTWDGEIEAALHISFVTGACANGAESPAVIRAVSVITLWNYVAHEIAVMTV</sequence>
<dbReference type="Pfam" id="PF13843">
    <property type="entry name" value="DDE_Tnp_1_7"/>
    <property type="match status" value="1"/>
</dbReference>
<evidence type="ECO:0000313" key="2">
    <source>
        <dbReference type="EMBL" id="KAJ4441492.1"/>
    </source>
</evidence>
<dbReference type="InterPro" id="IPR029526">
    <property type="entry name" value="PGBD"/>
</dbReference>
<feature type="domain" description="PiggyBac transposable element-derived protein" evidence="1">
    <location>
        <begin position="3"/>
        <end position="83"/>
    </location>
</feature>
<reference evidence="2 3" key="1">
    <citation type="journal article" date="2022" name="Allergy">
        <title>Genome assembly and annotation of Periplaneta americana reveal a comprehensive cockroach allergen profile.</title>
        <authorList>
            <person name="Wang L."/>
            <person name="Xiong Q."/>
            <person name="Saelim N."/>
            <person name="Wang L."/>
            <person name="Nong W."/>
            <person name="Wan A.T."/>
            <person name="Shi M."/>
            <person name="Liu X."/>
            <person name="Cao Q."/>
            <person name="Hui J.H.L."/>
            <person name="Sookrung N."/>
            <person name="Leung T.F."/>
            <person name="Tungtrongchitr A."/>
            <person name="Tsui S.K.W."/>
        </authorList>
    </citation>
    <scope>NUCLEOTIDE SEQUENCE [LARGE SCALE GENOMIC DNA]</scope>
    <source>
        <strain evidence="2">PWHHKU_190912</strain>
    </source>
</reference>
<dbReference type="InterPro" id="IPR052638">
    <property type="entry name" value="PiggyBac_TE-derived"/>
</dbReference>
<dbReference type="Proteomes" id="UP001148838">
    <property type="component" value="Unassembled WGS sequence"/>
</dbReference>
<dbReference type="PANTHER" id="PTHR47055:SF3">
    <property type="entry name" value="PHORBOL-ESTER_DAG-TYPE DOMAIN-CONTAINING PROTEIN"/>
    <property type="match status" value="1"/>
</dbReference>
<organism evidence="2 3">
    <name type="scientific">Periplaneta americana</name>
    <name type="common">American cockroach</name>
    <name type="synonym">Blatta americana</name>
    <dbReference type="NCBI Taxonomy" id="6978"/>
    <lineage>
        <taxon>Eukaryota</taxon>
        <taxon>Metazoa</taxon>
        <taxon>Ecdysozoa</taxon>
        <taxon>Arthropoda</taxon>
        <taxon>Hexapoda</taxon>
        <taxon>Insecta</taxon>
        <taxon>Pterygota</taxon>
        <taxon>Neoptera</taxon>
        <taxon>Polyneoptera</taxon>
        <taxon>Dictyoptera</taxon>
        <taxon>Blattodea</taxon>
        <taxon>Blattoidea</taxon>
        <taxon>Blattidae</taxon>
        <taxon>Blattinae</taxon>
        <taxon>Periplaneta</taxon>
    </lineage>
</organism>
<dbReference type="EMBL" id="JAJSOF020000015">
    <property type="protein sequence ID" value="KAJ4441492.1"/>
    <property type="molecule type" value="Genomic_DNA"/>
</dbReference>
<accession>A0ABQ8T4S6</accession>
<keyword evidence="3" id="KW-1185">Reference proteome</keyword>
<evidence type="ECO:0000313" key="3">
    <source>
        <dbReference type="Proteomes" id="UP001148838"/>
    </source>
</evidence>
<proteinExistence type="predicted"/>
<name>A0ABQ8T4S6_PERAM</name>
<evidence type="ECO:0000259" key="1">
    <source>
        <dbReference type="Pfam" id="PF13843"/>
    </source>
</evidence>
<gene>
    <name evidence="2" type="ORF">ANN_11348</name>
</gene>
<feature type="non-terminal residue" evidence="2">
    <location>
        <position position="1"/>
    </location>
</feature>
<protein>
    <recommendedName>
        <fullName evidence="1">PiggyBac transposable element-derived protein domain-containing protein</fullName>
    </recommendedName>
</protein>
<comment type="caution">
    <text evidence="2">The sequence shown here is derived from an EMBL/GenBank/DDBJ whole genome shotgun (WGS) entry which is preliminary data.</text>
</comment>
<dbReference type="PANTHER" id="PTHR47055">
    <property type="entry name" value="DDE_TNP_1_7 DOMAIN-CONTAINING PROTEIN"/>
    <property type="match status" value="1"/>
</dbReference>